<accession>A0A6N6VPW6</accession>
<organism evidence="5 6">
    <name type="scientific">Parvibaculum sedimenti</name>
    <dbReference type="NCBI Taxonomy" id="2608632"/>
    <lineage>
        <taxon>Bacteria</taxon>
        <taxon>Pseudomonadati</taxon>
        <taxon>Pseudomonadota</taxon>
        <taxon>Alphaproteobacteria</taxon>
        <taxon>Hyphomicrobiales</taxon>
        <taxon>Parvibaculaceae</taxon>
        <taxon>Parvibaculum</taxon>
    </lineage>
</organism>
<evidence type="ECO:0000256" key="1">
    <source>
        <dbReference type="ARBA" id="ARBA00037217"/>
    </source>
</evidence>
<dbReference type="EMBL" id="WESC01000003">
    <property type="protein sequence ID" value="KAB7741564.1"/>
    <property type="molecule type" value="Genomic_DNA"/>
</dbReference>
<sequence>MQLADRSFDAIVIGGGHNGLVAAAYLAKAGKRVILLEASDHLGGAVTTGEISPDYMVSTAAHLVEAMPRRIEKDLKLARNGLRFAARNVSTVALSRDKRHLTLSSRRQDLAALRQWNAHDATALIAFSDRLKAHAAALRPLLLASAPRSGGASLDAKAAFRSLVWRARRLGQPSLEALLRTLPGSIGDLVDDTFEMPLLRAAFAFDAVRGAAEGPYSPGTALNLIYRRALQHERKGTSLPRGGMGALVEALRRSAEGFGVAIKTGTAAKRIIIENGIAKGVETEAGDFLHAPAILSSVDPRATMLDLVGHAHLDAGLASRLAQASRRGATAKLNLALEGLPTIAGLSPAEYGARLLVLPSLNEFDQAFASFKRGKLPDELAMEVTVPSVVDATLAPIGHHVMSVLIQYVPFDVAGGWAAQRDRLLDRVIGTLSLYAPDIRARIIAGEMLLPPDIEAKFGLEGGEWHGGEMRPDQLLMFRPAPELAQYRTPLKGLYLCGAGNHPGGGVSGRPGQLAAELALSDGRRA</sequence>
<dbReference type="Proteomes" id="UP000468901">
    <property type="component" value="Unassembled WGS sequence"/>
</dbReference>
<comment type="caution">
    <text evidence="5">The sequence shown here is derived from an EMBL/GenBank/DDBJ whole genome shotgun (WGS) entry which is preliminary data.</text>
</comment>
<keyword evidence="6" id="KW-1185">Reference proteome</keyword>
<protein>
    <recommendedName>
        <fullName evidence="3">Pyridine nucleotide-disulfide oxidoreductase domain-containing protein 2</fullName>
    </recommendedName>
</protein>
<evidence type="ECO:0000313" key="6">
    <source>
        <dbReference type="Proteomes" id="UP000468901"/>
    </source>
</evidence>
<dbReference type="PANTHER" id="PTHR10668:SF103">
    <property type="entry name" value="PYRIDINE NUCLEOTIDE-DISULFIDE OXIDOREDUCTASE DOMAIN-CONTAINING PROTEIN 2"/>
    <property type="match status" value="1"/>
</dbReference>
<dbReference type="InterPro" id="IPR002937">
    <property type="entry name" value="Amino_oxidase"/>
</dbReference>
<name>A0A6N6VPW6_9HYPH</name>
<evidence type="ECO:0000256" key="3">
    <source>
        <dbReference type="ARBA" id="ARBA00040298"/>
    </source>
</evidence>
<evidence type="ECO:0000259" key="4">
    <source>
        <dbReference type="Pfam" id="PF01593"/>
    </source>
</evidence>
<dbReference type="Pfam" id="PF01593">
    <property type="entry name" value="Amino_oxidase"/>
    <property type="match status" value="1"/>
</dbReference>
<proteinExistence type="predicted"/>
<evidence type="ECO:0000313" key="5">
    <source>
        <dbReference type="EMBL" id="KAB7741564.1"/>
    </source>
</evidence>
<dbReference type="SUPFAM" id="SSF51905">
    <property type="entry name" value="FAD/NAD(P)-binding domain"/>
    <property type="match status" value="1"/>
</dbReference>
<dbReference type="Gene3D" id="3.50.50.60">
    <property type="entry name" value="FAD/NAD(P)-binding domain"/>
    <property type="match status" value="2"/>
</dbReference>
<dbReference type="AlphaFoldDB" id="A0A6N6VPW6"/>
<dbReference type="PANTHER" id="PTHR10668">
    <property type="entry name" value="PHYTOENE DEHYDROGENASE"/>
    <property type="match status" value="1"/>
</dbReference>
<comment type="subunit">
    <text evidence="2">Interacts with COX5B; this interaction may contribute to localize PYROXD2 to the inner face of the inner mitochondrial membrane.</text>
</comment>
<dbReference type="InterPro" id="IPR036188">
    <property type="entry name" value="FAD/NAD-bd_sf"/>
</dbReference>
<evidence type="ECO:0000256" key="2">
    <source>
        <dbReference type="ARBA" id="ARBA00038825"/>
    </source>
</evidence>
<comment type="function">
    <text evidence="1">Probable oxidoreductase that may play a role as regulator of mitochondrial function.</text>
</comment>
<reference evidence="5 6" key="1">
    <citation type="submission" date="2019-09" db="EMBL/GenBank/DDBJ databases">
        <title>Parvibaculum sedimenti sp. nov., isolated from sediment.</title>
        <authorList>
            <person name="Wang Y."/>
        </authorList>
    </citation>
    <scope>NUCLEOTIDE SEQUENCE [LARGE SCALE GENOMIC DNA]</scope>
    <source>
        <strain evidence="5 6">HXT-9</strain>
    </source>
</reference>
<dbReference type="GO" id="GO:0016491">
    <property type="term" value="F:oxidoreductase activity"/>
    <property type="evidence" value="ECO:0007669"/>
    <property type="project" value="InterPro"/>
</dbReference>
<gene>
    <name evidence="5" type="ORF">F2P47_03940</name>
</gene>
<feature type="domain" description="Amine oxidase" evidence="4">
    <location>
        <begin position="19"/>
        <end position="507"/>
    </location>
</feature>
<dbReference type="RefSeq" id="WP_152214867.1">
    <property type="nucleotide sequence ID" value="NZ_WESC01000003.1"/>
</dbReference>